<evidence type="ECO:0000313" key="3">
    <source>
        <dbReference type="Proteomes" id="UP000027920"/>
    </source>
</evidence>
<keyword evidence="3" id="KW-1185">Reference proteome</keyword>
<gene>
    <name evidence="2" type="ORF">A1O9_03372</name>
</gene>
<protein>
    <submittedName>
        <fullName evidence="2">Uncharacterized protein</fullName>
    </submittedName>
</protein>
<dbReference type="AlphaFoldDB" id="A0A072PQ25"/>
<dbReference type="Proteomes" id="UP000027920">
    <property type="component" value="Unassembled WGS sequence"/>
</dbReference>
<dbReference type="HOGENOM" id="CLU_1161139_0_0_1"/>
<reference evidence="2 3" key="1">
    <citation type="submission" date="2013-03" db="EMBL/GenBank/DDBJ databases">
        <title>The Genome Sequence of Exophiala aquamarina CBS 119918.</title>
        <authorList>
            <consortium name="The Broad Institute Genomics Platform"/>
            <person name="Cuomo C."/>
            <person name="de Hoog S."/>
            <person name="Gorbushina A."/>
            <person name="Walker B."/>
            <person name="Young S.K."/>
            <person name="Zeng Q."/>
            <person name="Gargeya S."/>
            <person name="Fitzgerald M."/>
            <person name="Haas B."/>
            <person name="Abouelleil A."/>
            <person name="Allen A.W."/>
            <person name="Alvarado L."/>
            <person name="Arachchi H.M."/>
            <person name="Berlin A.M."/>
            <person name="Chapman S.B."/>
            <person name="Gainer-Dewar J."/>
            <person name="Goldberg J."/>
            <person name="Griggs A."/>
            <person name="Gujja S."/>
            <person name="Hansen M."/>
            <person name="Howarth C."/>
            <person name="Imamovic A."/>
            <person name="Ireland A."/>
            <person name="Larimer J."/>
            <person name="McCowan C."/>
            <person name="Murphy C."/>
            <person name="Pearson M."/>
            <person name="Poon T.W."/>
            <person name="Priest M."/>
            <person name="Roberts A."/>
            <person name="Saif S."/>
            <person name="Shea T."/>
            <person name="Sisk P."/>
            <person name="Sykes S."/>
            <person name="Wortman J."/>
            <person name="Nusbaum C."/>
            <person name="Birren B."/>
        </authorList>
    </citation>
    <scope>NUCLEOTIDE SEQUENCE [LARGE SCALE GENOMIC DNA]</scope>
    <source>
        <strain evidence="2 3">CBS 119918</strain>
    </source>
</reference>
<feature type="compositionally biased region" description="Polar residues" evidence="1">
    <location>
        <begin position="139"/>
        <end position="160"/>
    </location>
</feature>
<feature type="compositionally biased region" description="Basic and acidic residues" evidence="1">
    <location>
        <begin position="180"/>
        <end position="194"/>
    </location>
</feature>
<sequence length="239" mass="26100">MLAGATTVRVMSNLCISASPASPELLQHFPATWLSQWPNVTMQLQDGSAADPIGKGPGGTGHAAAFGSSIGKVSLMTGYPISAIMQRTYVQGDDNSPAMSRSSTTETVNPSVHELLQAYNVHHTGTDEEVRLAPQPSIRRQQAQLDSPNVYSSNRTSESPPAQIDPNDVSSRRRVPPYRETSRDHDLSLRPGGRDSTEATIVQVMFVGVYITGALNRWWRQTGGRLNDKFFQYEVGGEW</sequence>
<dbReference type="GeneID" id="25278308"/>
<name>A0A072PQ25_9EURO</name>
<dbReference type="VEuPathDB" id="FungiDB:A1O9_03372"/>
<comment type="caution">
    <text evidence="2">The sequence shown here is derived from an EMBL/GenBank/DDBJ whole genome shotgun (WGS) entry which is preliminary data.</text>
</comment>
<dbReference type="EMBL" id="AMGV01000002">
    <property type="protein sequence ID" value="KEF61802.1"/>
    <property type="molecule type" value="Genomic_DNA"/>
</dbReference>
<evidence type="ECO:0000313" key="2">
    <source>
        <dbReference type="EMBL" id="KEF61802.1"/>
    </source>
</evidence>
<feature type="region of interest" description="Disordered" evidence="1">
    <location>
        <begin position="139"/>
        <end position="194"/>
    </location>
</feature>
<organism evidence="2 3">
    <name type="scientific">Exophiala aquamarina CBS 119918</name>
    <dbReference type="NCBI Taxonomy" id="1182545"/>
    <lineage>
        <taxon>Eukaryota</taxon>
        <taxon>Fungi</taxon>
        <taxon>Dikarya</taxon>
        <taxon>Ascomycota</taxon>
        <taxon>Pezizomycotina</taxon>
        <taxon>Eurotiomycetes</taxon>
        <taxon>Chaetothyriomycetidae</taxon>
        <taxon>Chaetothyriales</taxon>
        <taxon>Herpotrichiellaceae</taxon>
        <taxon>Exophiala</taxon>
    </lineage>
</organism>
<dbReference type="OrthoDB" id="5201563at2759"/>
<proteinExistence type="predicted"/>
<evidence type="ECO:0000256" key="1">
    <source>
        <dbReference type="SAM" id="MobiDB-lite"/>
    </source>
</evidence>
<dbReference type="RefSeq" id="XP_013264392.1">
    <property type="nucleotide sequence ID" value="XM_013408938.1"/>
</dbReference>
<accession>A0A072PQ25</accession>